<dbReference type="EMBL" id="JBIRUQ010000002">
    <property type="protein sequence ID" value="MFI1461529.1"/>
    <property type="molecule type" value="Genomic_DNA"/>
</dbReference>
<dbReference type="Proteomes" id="UP001611263">
    <property type="component" value="Unassembled WGS sequence"/>
</dbReference>
<name>A0ABW7TP32_9NOCA</name>
<evidence type="ECO:0000313" key="1">
    <source>
        <dbReference type="EMBL" id="MFI1461529.1"/>
    </source>
</evidence>
<accession>A0ABW7TP32</accession>
<organism evidence="1 2">
    <name type="scientific">Nocardia carnea</name>
    <dbReference type="NCBI Taxonomy" id="37328"/>
    <lineage>
        <taxon>Bacteria</taxon>
        <taxon>Bacillati</taxon>
        <taxon>Actinomycetota</taxon>
        <taxon>Actinomycetes</taxon>
        <taxon>Mycobacteriales</taxon>
        <taxon>Nocardiaceae</taxon>
        <taxon>Nocardia</taxon>
    </lineage>
</organism>
<dbReference type="GeneID" id="93504529"/>
<evidence type="ECO:0000313" key="2">
    <source>
        <dbReference type="Proteomes" id="UP001611263"/>
    </source>
</evidence>
<protein>
    <submittedName>
        <fullName evidence="1">Uncharacterized protein</fullName>
    </submittedName>
</protein>
<comment type="caution">
    <text evidence="1">The sequence shown here is derived from an EMBL/GenBank/DDBJ whole genome shotgun (WGS) entry which is preliminary data.</text>
</comment>
<gene>
    <name evidence="1" type="ORF">ACH4WX_12495</name>
</gene>
<proteinExistence type="predicted"/>
<reference evidence="1 2" key="1">
    <citation type="submission" date="2024-10" db="EMBL/GenBank/DDBJ databases">
        <title>The Natural Products Discovery Center: Release of the First 8490 Sequenced Strains for Exploring Actinobacteria Biosynthetic Diversity.</title>
        <authorList>
            <person name="Kalkreuter E."/>
            <person name="Kautsar S.A."/>
            <person name="Yang D."/>
            <person name="Bader C.D."/>
            <person name="Teijaro C.N."/>
            <person name="Fluegel L."/>
            <person name="Davis C.M."/>
            <person name="Simpson J.R."/>
            <person name="Lauterbach L."/>
            <person name="Steele A.D."/>
            <person name="Gui C."/>
            <person name="Meng S."/>
            <person name="Li G."/>
            <person name="Viehrig K."/>
            <person name="Ye F."/>
            <person name="Su P."/>
            <person name="Kiefer A.F."/>
            <person name="Nichols A."/>
            <person name="Cepeda A.J."/>
            <person name="Yan W."/>
            <person name="Fan B."/>
            <person name="Jiang Y."/>
            <person name="Adhikari A."/>
            <person name="Zheng C.-J."/>
            <person name="Schuster L."/>
            <person name="Cowan T.M."/>
            <person name="Smanski M.J."/>
            <person name="Chevrette M.G."/>
            <person name="De Carvalho L.P.S."/>
            <person name="Shen B."/>
        </authorList>
    </citation>
    <scope>NUCLEOTIDE SEQUENCE [LARGE SCALE GENOMIC DNA]</scope>
    <source>
        <strain evidence="1 2">NPDC020568</strain>
    </source>
</reference>
<sequence length="105" mass="11428">MTRSATTITVNGNPVQISDEQIFLATRAQTPGTPQTYAVSVNNALWPPTQLIGLVTGVPGRSGETYNYNSHAALKALNELGFATFERVEYDTLGTVVVRESRKRT</sequence>
<keyword evidence="2" id="KW-1185">Reference proteome</keyword>
<dbReference type="RefSeq" id="WP_033245021.1">
    <property type="nucleotide sequence ID" value="NZ_JBIRUQ010000002.1"/>
</dbReference>